<name>A0AB38LL00_AURPU</name>
<dbReference type="EMBL" id="QZBJ01000091">
    <property type="protein sequence ID" value="THY69797.1"/>
    <property type="molecule type" value="Genomic_DNA"/>
</dbReference>
<protein>
    <submittedName>
        <fullName evidence="1">Uncharacterized protein</fullName>
    </submittedName>
</protein>
<sequence length="270" mass="30367">MFITFLTPFRTKCLPDLREEATTSLPKVNLTADSDVVYINTTVTGGLICHQSFQDAHILDTGVIYNDTTVTGTFMGHQIFEDVYNRVIRQELLVVRVPEMAHRRVKEIDLVVRVPVLDHLGPWKSPYLVFEKVASFDQNVIELYLVGPCAPSPTRSPSLFMHGITEAEDHEQIIPKIFNALQDKNLKQPCISFALEVQMNVIAAAFNPLRVLTSLKRLTSLQITDASRVAPNAGSSQPYNLHQTQHFLYLIDADLAVHSELHRIFSTKVG</sequence>
<organism evidence="1 2">
    <name type="scientific">Aureobasidium pullulans</name>
    <name type="common">Black yeast</name>
    <name type="synonym">Pullularia pullulans</name>
    <dbReference type="NCBI Taxonomy" id="5580"/>
    <lineage>
        <taxon>Eukaryota</taxon>
        <taxon>Fungi</taxon>
        <taxon>Dikarya</taxon>
        <taxon>Ascomycota</taxon>
        <taxon>Pezizomycotina</taxon>
        <taxon>Dothideomycetes</taxon>
        <taxon>Dothideomycetidae</taxon>
        <taxon>Dothideales</taxon>
        <taxon>Saccotheciaceae</taxon>
        <taxon>Aureobasidium</taxon>
    </lineage>
</organism>
<evidence type="ECO:0000313" key="2">
    <source>
        <dbReference type="Proteomes" id="UP000305064"/>
    </source>
</evidence>
<dbReference type="AlphaFoldDB" id="A0AB38LL00"/>
<proteinExistence type="predicted"/>
<accession>A0AB38LL00</accession>
<reference evidence="1 2" key="1">
    <citation type="submission" date="2018-10" db="EMBL/GenBank/DDBJ databases">
        <title>Fifty Aureobasidium pullulans genomes reveal a recombining polyextremotolerant generalist.</title>
        <authorList>
            <person name="Gostincar C."/>
            <person name="Turk M."/>
            <person name="Zajc J."/>
            <person name="Gunde-Cimerman N."/>
        </authorList>
    </citation>
    <scope>NUCLEOTIDE SEQUENCE [LARGE SCALE GENOMIC DNA]</scope>
    <source>
        <strain evidence="1 2">EXF-4256</strain>
    </source>
</reference>
<evidence type="ECO:0000313" key="1">
    <source>
        <dbReference type="EMBL" id="THY69797.1"/>
    </source>
</evidence>
<gene>
    <name evidence="1" type="ORF">D6C94_09211</name>
</gene>
<dbReference type="Proteomes" id="UP000305064">
    <property type="component" value="Unassembled WGS sequence"/>
</dbReference>
<comment type="caution">
    <text evidence="1">The sequence shown here is derived from an EMBL/GenBank/DDBJ whole genome shotgun (WGS) entry which is preliminary data.</text>
</comment>